<protein>
    <submittedName>
        <fullName evidence="2">Uncharacterized protein</fullName>
    </submittedName>
</protein>
<dbReference type="EMBL" id="KZ293672">
    <property type="protein sequence ID" value="PBK88612.1"/>
    <property type="molecule type" value="Genomic_DNA"/>
</dbReference>
<evidence type="ECO:0000256" key="1">
    <source>
        <dbReference type="SAM" id="MobiDB-lite"/>
    </source>
</evidence>
<dbReference type="OrthoDB" id="2804062at2759"/>
<reference evidence="3" key="1">
    <citation type="journal article" date="2017" name="Nat. Ecol. Evol.">
        <title>Genome expansion and lineage-specific genetic innovations in the forest pathogenic fungi Armillaria.</title>
        <authorList>
            <person name="Sipos G."/>
            <person name="Prasanna A.N."/>
            <person name="Walter M.C."/>
            <person name="O'Connor E."/>
            <person name="Balint B."/>
            <person name="Krizsan K."/>
            <person name="Kiss B."/>
            <person name="Hess J."/>
            <person name="Varga T."/>
            <person name="Slot J."/>
            <person name="Riley R."/>
            <person name="Boka B."/>
            <person name="Rigling D."/>
            <person name="Barry K."/>
            <person name="Lee J."/>
            <person name="Mihaltcheva S."/>
            <person name="LaButti K."/>
            <person name="Lipzen A."/>
            <person name="Waldron R."/>
            <person name="Moloney N.M."/>
            <person name="Sperisen C."/>
            <person name="Kredics L."/>
            <person name="Vagvoelgyi C."/>
            <person name="Patrignani A."/>
            <person name="Fitzpatrick D."/>
            <person name="Nagy I."/>
            <person name="Doyle S."/>
            <person name="Anderson J.B."/>
            <person name="Grigoriev I.V."/>
            <person name="Gueldener U."/>
            <person name="Muensterkoetter M."/>
            <person name="Nagy L.G."/>
        </authorList>
    </citation>
    <scope>NUCLEOTIDE SEQUENCE [LARGE SCALE GENOMIC DNA]</scope>
    <source>
        <strain evidence="3">Ar21-2</strain>
    </source>
</reference>
<feature type="region of interest" description="Disordered" evidence="1">
    <location>
        <begin position="1"/>
        <end position="30"/>
    </location>
</feature>
<name>A0A2H3DB21_ARMGA</name>
<feature type="compositionally biased region" description="Acidic residues" evidence="1">
    <location>
        <begin position="142"/>
        <end position="154"/>
    </location>
</feature>
<accession>A0A2H3DB21</accession>
<evidence type="ECO:0000313" key="2">
    <source>
        <dbReference type="EMBL" id="PBK88612.1"/>
    </source>
</evidence>
<dbReference type="Proteomes" id="UP000217790">
    <property type="component" value="Unassembled WGS sequence"/>
</dbReference>
<organism evidence="2 3">
    <name type="scientific">Armillaria gallica</name>
    <name type="common">Bulbous honey fungus</name>
    <name type="synonym">Armillaria bulbosa</name>
    <dbReference type="NCBI Taxonomy" id="47427"/>
    <lineage>
        <taxon>Eukaryota</taxon>
        <taxon>Fungi</taxon>
        <taxon>Dikarya</taxon>
        <taxon>Basidiomycota</taxon>
        <taxon>Agaricomycotina</taxon>
        <taxon>Agaricomycetes</taxon>
        <taxon>Agaricomycetidae</taxon>
        <taxon>Agaricales</taxon>
        <taxon>Marasmiineae</taxon>
        <taxon>Physalacriaceae</taxon>
        <taxon>Armillaria</taxon>
    </lineage>
</organism>
<keyword evidence="3" id="KW-1185">Reference proteome</keyword>
<dbReference type="STRING" id="47427.A0A2H3DB21"/>
<dbReference type="InParanoid" id="A0A2H3DB21"/>
<gene>
    <name evidence="2" type="ORF">ARMGADRAFT_1033953</name>
</gene>
<sequence length="154" mass="17930">MYSSVLDSREATTEVMNPEDQHQKKKKSMKHKDRLREVSWIWLMEGSLGKLSDDSDVTDMLLLKQSVDVHEEVELLREEQWRVLVTLHYRAKWWDDHGSGWPDLPMEIAEGVQAYVAQQCEAQLALAEHFAQKWPTQYMPPPDEEEDSDDDGSS</sequence>
<proteinExistence type="predicted"/>
<evidence type="ECO:0000313" key="3">
    <source>
        <dbReference type="Proteomes" id="UP000217790"/>
    </source>
</evidence>
<feature type="region of interest" description="Disordered" evidence="1">
    <location>
        <begin position="134"/>
        <end position="154"/>
    </location>
</feature>
<dbReference type="AlphaFoldDB" id="A0A2H3DB21"/>